<name>A0A1H1JCE3_9BURK</name>
<dbReference type="SUPFAM" id="SSF53706">
    <property type="entry name" value="Formate dehydrogenase/DMSO reductase, domains 1-3"/>
    <property type="match status" value="1"/>
</dbReference>
<dbReference type="AlphaFoldDB" id="A0A1H1JCE3"/>
<accession>A0A1H1JCE3</accession>
<evidence type="ECO:0000313" key="3">
    <source>
        <dbReference type="Proteomes" id="UP000183487"/>
    </source>
</evidence>
<dbReference type="OrthoDB" id="240576at2"/>
<feature type="compositionally biased region" description="Low complexity" evidence="1">
    <location>
        <begin position="9"/>
        <end position="20"/>
    </location>
</feature>
<gene>
    <name evidence="2" type="ORF">SAMN05443245_6061</name>
</gene>
<protein>
    <submittedName>
        <fullName evidence="2">Formylmethanofuran dehydrogenase, subunit B</fullName>
    </submittedName>
</protein>
<organism evidence="2 3">
    <name type="scientific">Paraburkholderia fungorum</name>
    <dbReference type="NCBI Taxonomy" id="134537"/>
    <lineage>
        <taxon>Bacteria</taxon>
        <taxon>Pseudomonadati</taxon>
        <taxon>Pseudomonadota</taxon>
        <taxon>Betaproteobacteria</taxon>
        <taxon>Burkholderiales</taxon>
        <taxon>Burkholderiaceae</taxon>
        <taxon>Paraburkholderia</taxon>
    </lineage>
</organism>
<keyword evidence="3" id="KW-1185">Reference proteome</keyword>
<dbReference type="RefSeq" id="WP_074771317.1">
    <property type="nucleotide sequence ID" value="NZ_FNKP01000003.1"/>
</dbReference>
<reference evidence="3" key="1">
    <citation type="submission" date="2016-10" db="EMBL/GenBank/DDBJ databases">
        <authorList>
            <person name="Varghese N."/>
        </authorList>
    </citation>
    <scope>NUCLEOTIDE SEQUENCE [LARGE SCALE GENOMIC DNA]</scope>
    <source>
        <strain evidence="3">GAS106B</strain>
    </source>
</reference>
<proteinExistence type="predicted"/>
<sequence>MPLLSNDPSTSRTSASSASSARAPVDKRDWICPFCPLLCDDVVVESRDDGMLDAPDTECPRLSAGLAQYGAHDAKSEAFVDGQASAFDTALTHAATLLANARRPLFGGLATDVAGTRALYPLAAACGAMLDHLHGDALGAATLALQDRGAFFTTLSEIRSRADLLVFFGCEPSQRYPRFFTRILAGTEFERELIFVGSGVDPASAGFAQCRTGSLLPQADPFDVLAMWSAVAEGRTADALHRDGDTVAGQMAATLETLHARIAAARYTVLVYEPAALPGPHEALLIEALNRIVKTINRTTRAACLALGGDDGASTVNQALTWLSGMPLRTRVSKPTRLAGSAPLDHDPYRYRTHKLLAARETDALLWIASFAPQPWPAALDPGLALIVLGHPALADAARTRGANTVFVPVATPGIDSGGHLFRVDGTVVMRLVAARGEGLHETLQTVASIAARLTTLVNQQIAAVCAAQECP</sequence>
<evidence type="ECO:0000256" key="1">
    <source>
        <dbReference type="SAM" id="MobiDB-lite"/>
    </source>
</evidence>
<dbReference type="Proteomes" id="UP000183487">
    <property type="component" value="Unassembled WGS sequence"/>
</dbReference>
<feature type="region of interest" description="Disordered" evidence="1">
    <location>
        <begin position="1"/>
        <end position="20"/>
    </location>
</feature>
<evidence type="ECO:0000313" key="2">
    <source>
        <dbReference type="EMBL" id="SDR47649.1"/>
    </source>
</evidence>
<dbReference type="EMBL" id="FNKP01000003">
    <property type="protein sequence ID" value="SDR47649.1"/>
    <property type="molecule type" value="Genomic_DNA"/>
</dbReference>